<evidence type="ECO:0000313" key="2">
    <source>
        <dbReference type="Proteomes" id="UP000494216"/>
    </source>
</evidence>
<dbReference type="Proteomes" id="UP000494216">
    <property type="component" value="Unassembled WGS sequence"/>
</dbReference>
<name>A0A8S0XI49_9GAMM</name>
<dbReference type="EMBL" id="CADCXN010000097">
    <property type="protein sequence ID" value="CAA9892313.1"/>
    <property type="molecule type" value="Genomic_DNA"/>
</dbReference>
<accession>A0A8S0XI49</accession>
<comment type="caution">
    <text evidence="1">The sequence shown here is derived from an EMBL/GenBank/DDBJ whole genome shotgun (WGS) entry which is preliminary data.</text>
</comment>
<organism evidence="1 2">
    <name type="scientific">Candidatus Methylobacter favarea</name>
    <dbReference type="NCBI Taxonomy" id="2707345"/>
    <lineage>
        <taxon>Bacteria</taxon>
        <taxon>Pseudomonadati</taxon>
        <taxon>Pseudomonadota</taxon>
        <taxon>Gammaproteobacteria</taxon>
        <taxon>Methylococcales</taxon>
        <taxon>Methylococcaceae</taxon>
        <taxon>Methylobacter</taxon>
    </lineage>
</organism>
<dbReference type="AlphaFoldDB" id="A0A8S0XI49"/>
<evidence type="ECO:0000313" key="1">
    <source>
        <dbReference type="EMBL" id="CAA9892313.1"/>
    </source>
</evidence>
<keyword evidence="2" id="KW-1185">Reference proteome</keyword>
<protein>
    <submittedName>
        <fullName evidence="1">Uncharacterized protein</fullName>
    </submittedName>
</protein>
<gene>
    <name evidence="1" type="ORF">METHB2_650001</name>
</gene>
<proteinExistence type="predicted"/>
<reference evidence="1 2" key="1">
    <citation type="submission" date="2020-02" db="EMBL/GenBank/DDBJ databases">
        <authorList>
            <person name="Hogendoorn C."/>
        </authorList>
    </citation>
    <scope>NUCLEOTIDE SEQUENCE [LARGE SCALE GENOMIC DNA]</scope>
    <source>
        <strain evidence="1">METHB21</strain>
    </source>
</reference>
<sequence>MNLHVPGVNEGIFKPARLGWRQPLFAYYVTSVWFKNLFTIFDWLDNREIRKVYPSDISREQFEHLRPLLESVRKQTKPRSVDLYKVFLASCFC</sequence>